<sequence length="89" mass="10093">MNLLCLPSINFDTDVITRVEIKGMEAYDMCYSVRTLVKHVEDVKLMRLKDVLYSFADMSPSLSPSDHLLTRSASKGYALSSTKCFHPFL</sequence>
<reference evidence="1 2" key="1">
    <citation type="journal article" date="2020" name="BMC Genomics">
        <title>Intraspecific diversification of the crop wild relative Brassica cretica Lam. using demographic model selection.</title>
        <authorList>
            <person name="Kioukis A."/>
            <person name="Michalopoulou V.A."/>
            <person name="Briers L."/>
            <person name="Pirintsos S."/>
            <person name="Studholme D.J."/>
            <person name="Pavlidis P."/>
            <person name="Sarris P.F."/>
        </authorList>
    </citation>
    <scope>NUCLEOTIDE SEQUENCE [LARGE SCALE GENOMIC DNA]</scope>
    <source>
        <strain evidence="2">cv. PFS-1207/04</strain>
    </source>
</reference>
<comment type="caution">
    <text evidence="1">The sequence shown here is derived from an EMBL/GenBank/DDBJ whole genome shotgun (WGS) entry which is preliminary data.</text>
</comment>
<evidence type="ECO:0000313" key="1">
    <source>
        <dbReference type="EMBL" id="KAF3576398.1"/>
    </source>
</evidence>
<keyword evidence="2" id="KW-1185">Reference proteome</keyword>
<organism evidence="1 2">
    <name type="scientific">Brassica cretica</name>
    <name type="common">Mustard</name>
    <dbReference type="NCBI Taxonomy" id="69181"/>
    <lineage>
        <taxon>Eukaryota</taxon>
        <taxon>Viridiplantae</taxon>
        <taxon>Streptophyta</taxon>
        <taxon>Embryophyta</taxon>
        <taxon>Tracheophyta</taxon>
        <taxon>Spermatophyta</taxon>
        <taxon>Magnoliopsida</taxon>
        <taxon>eudicotyledons</taxon>
        <taxon>Gunneridae</taxon>
        <taxon>Pentapetalae</taxon>
        <taxon>rosids</taxon>
        <taxon>malvids</taxon>
        <taxon>Brassicales</taxon>
        <taxon>Brassicaceae</taxon>
        <taxon>Brassiceae</taxon>
        <taxon>Brassica</taxon>
    </lineage>
</organism>
<proteinExistence type="predicted"/>
<name>A0ABQ7DDY2_BRACR</name>
<dbReference type="EMBL" id="QGKV02000649">
    <property type="protein sequence ID" value="KAF3576398.1"/>
    <property type="molecule type" value="Genomic_DNA"/>
</dbReference>
<dbReference type="Proteomes" id="UP000266723">
    <property type="component" value="Unassembled WGS sequence"/>
</dbReference>
<protein>
    <submittedName>
        <fullName evidence="1">Uncharacterized protein</fullName>
    </submittedName>
</protein>
<gene>
    <name evidence="1" type="ORF">DY000_02034248</name>
</gene>
<accession>A0ABQ7DDY2</accession>
<evidence type="ECO:0000313" key="2">
    <source>
        <dbReference type="Proteomes" id="UP000266723"/>
    </source>
</evidence>